<dbReference type="AlphaFoldDB" id="A0A9K3IGC8"/>
<dbReference type="InterPro" id="IPR035979">
    <property type="entry name" value="RBD_domain_sf"/>
</dbReference>
<organism evidence="8 9">
    <name type="scientific">Helianthus annuus</name>
    <name type="common">Common sunflower</name>
    <dbReference type="NCBI Taxonomy" id="4232"/>
    <lineage>
        <taxon>Eukaryota</taxon>
        <taxon>Viridiplantae</taxon>
        <taxon>Streptophyta</taxon>
        <taxon>Embryophyta</taxon>
        <taxon>Tracheophyta</taxon>
        <taxon>Spermatophyta</taxon>
        <taxon>Magnoliopsida</taxon>
        <taxon>eudicotyledons</taxon>
        <taxon>Gunneridae</taxon>
        <taxon>Pentapetalae</taxon>
        <taxon>asterids</taxon>
        <taxon>campanulids</taxon>
        <taxon>Asterales</taxon>
        <taxon>Asteraceae</taxon>
        <taxon>Asteroideae</taxon>
        <taxon>Heliantheae alliance</taxon>
        <taxon>Heliantheae</taxon>
        <taxon>Helianthus</taxon>
    </lineage>
</organism>
<evidence type="ECO:0000256" key="3">
    <source>
        <dbReference type="ARBA" id="ARBA00022833"/>
    </source>
</evidence>
<dbReference type="GO" id="GO:0003677">
    <property type="term" value="F:DNA binding"/>
    <property type="evidence" value="ECO:0007669"/>
    <property type="project" value="UniProtKB-KW"/>
</dbReference>
<dbReference type="PANTHER" id="PTHR24009">
    <property type="entry name" value="RNA-BINDING (RRM/RBD/RNP MOTIFS)"/>
    <property type="match status" value="1"/>
</dbReference>
<accession>A0A9K3IGC8</accession>
<protein>
    <submittedName>
        <fullName evidence="8">RNA recognition motif domain, nucleotide-binding alpha-beta plait domain superfamily</fullName>
    </submittedName>
</protein>
<dbReference type="PANTHER" id="PTHR24009:SF40">
    <property type="entry name" value="C3H1-TYPE DOMAIN-CONTAINING PROTEIN"/>
    <property type="match status" value="1"/>
</dbReference>
<dbReference type="GO" id="GO:0003723">
    <property type="term" value="F:RNA binding"/>
    <property type="evidence" value="ECO:0007669"/>
    <property type="project" value="UniProtKB-UniRule"/>
</dbReference>
<dbReference type="Gene3D" id="3.30.70.330">
    <property type="match status" value="1"/>
</dbReference>
<keyword evidence="9" id="KW-1185">Reference proteome</keyword>
<reference evidence="8" key="1">
    <citation type="journal article" date="2017" name="Nature">
        <title>The sunflower genome provides insights into oil metabolism, flowering and Asterid evolution.</title>
        <authorList>
            <person name="Badouin H."/>
            <person name="Gouzy J."/>
            <person name="Grassa C.J."/>
            <person name="Murat F."/>
            <person name="Staton S.E."/>
            <person name="Cottret L."/>
            <person name="Lelandais-Briere C."/>
            <person name="Owens G.L."/>
            <person name="Carrere S."/>
            <person name="Mayjonade B."/>
            <person name="Legrand L."/>
            <person name="Gill N."/>
            <person name="Kane N.C."/>
            <person name="Bowers J.E."/>
            <person name="Hubner S."/>
            <person name="Bellec A."/>
            <person name="Berard A."/>
            <person name="Berges H."/>
            <person name="Blanchet N."/>
            <person name="Boniface M.C."/>
            <person name="Brunel D."/>
            <person name="Catrice O."/>
            <person name="Chaidir N."/>
            <person name="Claudel C."/>
            <person name="Donnadieu C."/>
            <person name="Faraut T."/>
            <person name="Fievet G."/>
            <person name="Helmstetter N."/>
            <person name="King M."/>
            <person name="Knapp S.J."/>
            <person name="Lai Z."/>
            <person name="Le Paslier M.C."/>
            <person name="Lippi Y."/>
            <person name="Lorenzon L."/>
            <person name="Mandel J.R."/>
            <person name="Marage G."/>
            <person name="Marchand G."/>
            <person name="Marquand E."/>
            <person name="Bret-Mestries E."/>
            <person name="Morien E."/>
            <person name="Nambeesan S."/>
            <person name="Nguyen T."/>
            <person name="Pegot-Espagnet P."/>
            <person name="Pouilly N."/>
            <person name="Raftis F."/>
            <person name="Sallet E."/>
            <person name="Schiex T."/>
            <person name="Thomas J."/>
            <person name="Vandecasteele C."/>
            <person name="Vares D."/>
            <person name="Vear F."/>
            <person name="Vautrin S."/>
            <person name="Crespi M."/>
            <person name="Mangin B."/>
            <person name="Burke J.M."/>
            <person name="Salse J."/>
            <person name="Munos S."/>
            <person name="Vincourt P."/>
            <person name="Rieseberg L.H."/>
            <person name="Langlade N.B."/>
        </authorList>
    </citation>
    <scope>NUCLEOTIDE SEQUENCE</scope>
    <source>
        <tissue evidence="8">Leaves</tissue>
    </source>
</reference>
<evidence type="ECO:0000256" key="1">
    <source>
        <dbReference type="ARBA" id="ARBA00022723"/>
    </source>
</evidence>
<feature type="domain" description="RRM" evidence="7">
    <location>
        <begin position="20"/>
        <end position="95"/>
    </location>
</feature>
<keyword evidence="1" id="KW-0479">Metal-binding</keyword>
<name>A0A9K3IGC8_HELAN</name>
<reference evidence="8" key="2">
    <citation type="submission" date="2020-06" db="EMBL/GenBank/DDBJ databases">
        <title>Helianthus annuus Genome sequencing and assembly Release 2.</title>
        <authorList>
            <person name="Gouzy J."/>
            <person name="Langlade N."/>
            <person name="Munos S."/>
        </authorList>
    </citation>
    <scope>NUCLEOTIDE SEQUENCE</scope>
    <source>
        <tissue evidence="8">Leaves</tissue>
    </source>
</reference>
<keyword evidence="2" id="KW-0863">Zinc-finger</keyword>
<dbReference type="SMART" id="SM00360">
    <property type="entry name" value="RRM"/>
    <property type="match status" value="1"/>
</dbReference>
<evidence type="ECO:0000313" key="9">
    <source>
        <dbReference type="Proteomes" id="UP000215914"/>
    </source>
</evidence>
<evidence type="ECO:0000256" key="6">
    <source>
        <dbReference type="PROSITE-ProRule" id="PRU00176"/>
    </source>
</evidence>
<evidence type="ECO:0000256" key="5">
    <source>
        <dbReference type="ARBA" id="ARBA00023125"/>
    </source>
</evidence>
<evidence type="ECO:0000313" key="8">
    <source>
        <dbReference type="EMBL" id="KAF5796262.1"/>
    </source>
</evidence>
<comment type="caution">
    <text evidence="8">The sequence shown here is derived from an EMBL/GenBank/DDBJ whole genome shotgun (WGS) entry which is preliminary data.</text>
</comment>
<keyword evidence="4 6" id="KW-0694">RNA-binding</keyword>
<dbReference type="PROSITE" id="PS50102">
    <property type="entry name" value="RRM"/>
    <property type="match status" value="1"/>
</dbReference>
<keyword evidence="3" id="KW-0862">Zinc</keyword>
<proteinExistence type="predicted"/>
<dbReference type="EMBL" id="MNCJ02000323">
    <property type="protein sequence ID" value="KAF5796262.1"/>
    <property type="molecule type" value="Genomic_DNA"/>
</dbReference>
<dbReference type="InterPro" id="IPR000504">
    <property type="entry name" value="RRM_dom"/>
</dbReference>
<dbReference type="Proteomes" id="UP000215914">
    <property type="component" value="Unassembled WGS sequence"/>
</dbReference>
<evidence type="ECO:0000256" key="2">
    <source>
        <dbReference type="ARBA" id="ARBA00022771"/>
    </source>
</evidence>
<evidence type="ECO:0000259" key="7">
    <source>
        <dbReference type="PROSITE" id="PS50102"/>
    </source>
</evidence>
<dbReference type="GO" id="GO:0008270">
    <property type="term" value="F:zinc ion binding"/>
    <property type="evidence" value="ECO:0007669"/>
    <property type="project" value="UniProtKB-KW"/>
</dbReference>
<dbReference type="Pfam" id="PF00076">
    <property type="entry name" value="RRM_1"/>
    <property type="match status" value="1"/>
</dbReference>
<keyword evidence="5" id="KW-0238">DNA-binding</keyword>
<dbReference type="InterPro" id="IPR012677">
    <property type="entry name" value="Nucleotide-bd_a/b_plait_sf"/>
</dbReference>
<gene>
    <name evidence="8" type="ORF">HanXRQr2_Chr08g0349401</name>
</gene>
<evidence type="ECO:0000256" key="4">
    <source>
        <dbReference type="ARBA" id="ARBA00022884"/>
    </source>
</evidence>
<dbReference type="Gramene" id="mRNA:HanXRQr2_Chr08g0349401">
    <property type="protein sequence ID" value="mRNA:HanXRQr2_Chr08g0349401"/>
    <property type="gene ID" value="HanXRQr2_Chr08g0349401"/>
</dbReference>
<sequence length="126" mass="14644">MENRYHRNFPSPGPIVSGSKQIYLTFPAKSTFTEDDVSNYFSNFGPVHDVRIPCQQKRMFGFVTFQNSETVQMVLSKGNPHYVCGACVLVKPYRGKLKLFDRKYFEKFEAPLCYNSIFSSGLFMRW</sequence>
<dbReference type="SUPFAM" id="SSF54928">
    <property type="entry name" value="RNA-binding domain, RBD"/>
    <property type="match status" value="1"/>
</dbReference>
<dbReference type="FunFam" id="3.30.70.330:FF:000678">
    <property type="entry name" value="zinc finger CCCH domain-containing protein 53-like isoform X2"/>
    <property type="match status" value="1"/>
</dbReference>